<dbReference type="EMBL" id="VUNI01000025">
    <property type="protein sequence ID" value="MST75748.1"/>
    <property type="molecule type" value="Genomic_DNA"/>
</dbReference>
<evidence type="ECO:0008006" key="3">
    <source>
        <dbReference type="Google" id="ProtNLM"/>
    </source>
</evidence>
<organism evidence="1 2">
    <name type="scientific">Roseburia porci</name>
    <dbReference type="NCBI Taxonomy" id="2605790"/>
    <lineage>
        <taxon>Bacteria</taxon>
        <taxon>Bacillati</taxon>
        <taxon>Bacillota</taxon>
        <taxon>Clostridia</taxon>
        <taxon>Lachnospirales</taxon>
        <taxon>Lachnospiraceae</taxon>
        <taxon>Roseburia</taxon>
    </lineage>
</organism>
<protein>
    <recommendedName>
        <fullName evidence="3">N4-gp56 family major capsid protein</fullName>
    </recommendedName>
</protein>
<accession>A0A6L5YTR3</accession>
<evidence type="ECO:0000313" key="2">
    <source>
        <dbReference type="Proteomes" id="UP000474024"/>
    </source>
</evidence>
<dbReference type="RefSeq" id="WP_154430715.1">
    <property type="nucleotide sequence ID" value="NZ_VUNI01000025.1"/>
</dbReference>
<name>A0A6L5YTR3_9FIRM</name>
<gene>
    <name evidence="1" type="ORF">FYJ75_12225</name>
</gene>
<dbReference type="Proteomes" id="UP000474024">
    <property type="component" value="Unassembled WGS sequence"/>
</dbReference>
<keyword evidence="2" id="KW-1185">Reference proteome</keyword>
<sequence>MATINNTTTSAVNKNMIIPEVYSALVQEKIAGKCHVANMAKVLGDLMGKPGETLTVPSIVYDSDATDWTPGTAMSATNLKTKTKTFTIKAIAAPAYEIYDFDNEVEMGNSIENASKNQSTAIARKMDADCITEALKAPFRATVATSGVITQDELLDALGLFGDDRNVEDFAGAGIVAHSAFAKSFYGMDLFVKSTSTTAQAGNGIVRNDCIGSFLGINVYLSDRCVESSKPVMLIIKTDALGIIPKETPFSEVARDASKRLNTIYCSDAYAIGVIDESGIVVVRAKA</sequence>
<reference evidence="1 2" key="1">
    <citation type="submission" date="2019-08" db="EMBL/GenBank/DDBJ databases">
        <title>In-depth cultivation of the pig gut microbiome towards novel bacterial diversity and tailored functional studies.</title>
        <authorList>
            <person name="Wylensek D."/>
            <person name="Hitch T.C.A."/>
            <person name="Clavel T."/>
        </authorList>
    </citation>
    <scope>NUCLEOTIDE SEQUENCE [LARGE SCALE GENOMIC DNA]</scope>
    <source>
        <strain evidence="1 2">MUC/MUC-530-WT-4D</strain>
    </source>
</reference>
<comment type="caution">
    <text evidence="1">The sequence shown here is derived from an EMBL/GenBank/DDBJ whole genome shotgun (WGS) entry which is preliminary data.</text>
</comment>
<evidence type="ECO:0000313" key="1">
    <source>
        <dbReference type="EMBL" id="MST75748.1"/>
    </source>
</evidence>
<dbReference type="SUPFAM" id="SSF56563">
    <property type="entry name" value="Major capsid protein gp5"/>
    <property type="match status" value="1"/>
</dbReference>
<dbReference type="AlphaFoldDB" id="A0A6L5YTR3"/>
<proteinExistence type="predicted"/>